<name>A0A8J5IWR1_9STRA</name>
<evidence type="ECO:0000313" key="2">
    <source>
        <dbReference type="Proteomes" id="UP000709295"/>
    </source>
</evidence>
<reference evidence="1" key="1">
    <citation type="submission" date="2021-01" db="EMBL/GenBank/DDBJ databases">
        <title>Phytophthora aleatoria, a newly-described species from Pinus radiata is distinct from Phytophthora cactorum isolates based on comparative genomics.</title>
        <authorList>
            <person name="Mcdougal R."/>
            <person name="Panda P."/>
            <person name="Williams N."/>
            <person name="Studholme D.J."/>
        </authorList>
    </citation>
    <scope>NUCLEOTIDE SEQUENCE</scope>
    <source>
        <strain evidence="1">NZFS 4037</strain>
    </source>
</reference>
<evidence type="ECO:0000313" key="1">
    <source>
        <dbReference type="EMBL" id="KAG6951401.1"/>
    </source>
</evidence>
<proteinExistence type="predicted"/>
<dbReference type="EMBL" id="JAENGY010001204">
    <property type="protein sequence ID" value="KAG6951401.1"/>
    <property type="molecule type" value="Genomic_DNA"/>
</dbReference>
<dbReference type="Proteomes" id="UP000709295">
    <property type="component" value="Unassembled WGS sequence"/>
</dbReference>
<dbReference type="AlphaFoldDB" id="A0A8J5IWR1"/>
<gene>
    <name evidence="1" type="ORF">JG688_00013747</name>
</gene>
<comment type="caution">
    <text evidence="1">The sequence shown here is derived from an EMBL/GenBank/DDBJ whole genome shotgun (WGS) entry which is preliminary data.</text>
</comment>
<protein>
    <submittedName>
        <fullName evidence="1">Uncharacterized protein</fullName>
    </submittedName>
</protein>
<sequence>MGHADALSRLCTVTVSVLTMSDLLNSPQDDRDDWLQAREQDDAFDAAKNDGIIPVPGLIEVREHGTVIGDGDGNDVSNQKPDTLDMELYDAVVEPLVRSFD</sequence>
<keyword evidence="2" id="KW-1185">Reference proteome</keyword>
<organism evidence="1 2">
    <name type="scientific">Phytophthora aleatoria</name>
    <dbReference type="NCBI Taxonomy" id="2496075"/>
    <lineage>
        <taxon>Eukaryota</taxon>
        <taxon>Sar</taxon>
        <taxon>Stramenopiles</taxon>
        <taxon>Oomycota</taxon>
        <taxon>Peronosporomycetes</taxon>
        <taxon>Peronosporales</taxon>
        <taxon>Peronosporaceae</taxon>
        <taxon>Phytophthora</taxon>
    </lineage>
</organism>
<accession>A0A8J5IWR1</accession>